<keyword evidence="3" id="KW-0949">S-adenosyl-L-methionine</keyword>
<dbReference type="Proteomes" id="UP000599437">
    <property type="component" value="Unassembled WGS sequence"/>
</dbReference>
<dbReference type="Gene3D" id="3.40.50.150">
    <property type="entry name" value="Vaccinia Virus protein VP39"/>
    <property type="match status" value="1"/>
</dbReference>
<feature type="domain" description="Methyltransferase" evidence="4">
    <location>
        <begin position="49"/>
        <end position="142"/>
    </location>
</feature>
<proteinExistence type="predicted"/>
<sequence>MSTPLPAADAWNGPVGRHWAEHQDRYDAMLDGFNDALFGAAALRYGDRVLDVGCGSGSTTREAARRAPRGSVVGVDISEPLLERARALSDRDARIRYERGDAQVHPFRAAAYDVVISRGGVMFFADHTAAFRNIAGALRPGGRLAFVCPRPASADSQEGRVLGRLAALLGRDKPAGGGLAEAMASLSEPRRVQEVLTGAGFHAISATPVTRDTRWGEDAADAVDFFLSRMPDLTAADGTRTAMCEALRPYETHRGVLLRAGVWVVTASLPDRPGRPAGPA</sequence>
<gene>
    <name evidence="5" type="ORF">GCM10010346_24370</name>
</gene>
<dbReference type="InterPro" id="IPR041698">
    <property type="entry name" value="Methyltransf_25"/>
</dbReference>
<evidence type="ECO:0000259" key="4">
    <source>
        <dbReference type="Pfam" id="PF13649"/>
    </source>
</evidence>
<dbReference type="Pfam" id="PF13649">
    <property type="entry name" value="Methyltransf_25"/>
    <property type="match status" value="1"/>
</dbReference>
<dbReference type="InterPro" id="IPR029063">
    <property type="entry name" value="SAM-dependent_MTases_sf"/>
</dbReference>
<dbReference type="PANTHER" id="PTHR43464">
    <property type="entry name" value="METHYLTRANSFERASE"/>
    <property type="match status" value="1"/>
</dbReference>
<dbReference type="CDD" id="cd02440">
    <property type="entry name" value="AdoMet_MTases"/>
    <property type="match status" value="1"/>
</dbReference>
<keyword evidence="1 5" id="KW-0489">Methyltransferase</keyword>
<reference evidence="6" key="1">
    <citation type="journal article" date="2019" name="Int. J. Syst. Evol. Microbiol.">
        <title>The Global Catalogue of Microorganisms (GCM) 10K type strain sequencing project: providing services to taxonomists for standard genome sequencing and annotation.</title>
        <authorList>
            <consortium name="The Broad Institute Genomics Platform"/>
            <consortium name="The Broad Institute Genome Sequencing Center for Infectious Disease"/>
            <person name="Wu L."/>
            <person name="Ma J."/>
        </authorList>
    </citation>
    <scope>NUCLEOTIDE SEQUENCE [LARGE SCALE GENOMIC DNA]</scope>
    <source>
        <strain evidence="6">JCM 4737</strain>
    </source>
</reference>
<comment type="caution">
    <text evidence="5">The sequence shown here is derived from an EMBL/GenBank/DDBJ whole genome shotgun (WGS) entry which is preliminary data.</text>
</comment>
<keyword evidence="2" id="KW-0808">Transferase</keyword>
<keyword evidence="6" id="KW-1185">Reference proteome</keyword>
<accession>A0ABQ3DLM1</accession>
<name>A0ABQ3DLM1_9ACTN</name>
<dbReference type="EMBL" id="BMVO01000005">
    <property type="protein sequence ID" value="GHB00532.1"/>
    <property type="molecule type" value="Genomic_DNA"/>
</dbReference>
<dbReference type="GO" id="GO:0032259">
    <property type="term" value="P:methylation"/>
    <property type="evidence" value="ECO:0007669"/>
    <property type="project" value="UniProtKB-KW"/>
</dbReference>
<evidence type="ECO:0000313" key="5">
    <source>
        <dbReference type="EMBL" id="GHB00532.1"/>
    </source>
</evidence>
<dbReference type="GO" id="GO:0008168">
    <property type="term" value="F:methyltransferase activity"/>
    <property type="evidence" value="ECO:0007669"/>
    <property type="project" value="UniProtKB-KW"/>
</dbReference>
<dbReference type="SUPFAM" id="SSF53335">
    <property type="entry name" value="S-adenosyl-L-methionine-dependent methyltransferases"/>
    <property type="match status" value="1"/>
</dbReference>
<evidence type="ECO:0000256" key="1">
    <source>
        <dbReference type="ARBA" id="ARBA00022603"/>
    </source>
</evidence>
<organism evidence="5 6">
    <name type="scientific">Streptomyces chryseus</name>
    <dbReference type="NCBI Taxonomy" id="68186"/>
    <lineage>
        <taxon>Bacteria</taxon>
        <taxon>Bacillati</taxon>
        <taxon>Actinomycetota</taxon>
        <taxon>Actinomycetes</taxon>
        <taxon>Kitasatosporales</taxon>
        <taxon>Streptomycetaceae</taxon>
        <taxon>Streptomyces</taxon>
    </lineage>
</organism>
<evidence type="ECO:0000313" key="6">
    <source>
        <dbReference type="Proteomes" id="UP000599437"/>
    </source>
</evidence>
<evidence type="ECO:0000256" key="3">
    <source>
        <dbReference type="ARBA" id="ARBA00022691"/>
    </source>
</evidence>
<evidence type="ECO:0000256" key="2">
    <source>
        <dbReference type="ARBA" id="ARBA00022679"/>
    </source>
</evidence>
<dbReference type="RefSeq" id="WP_138897292.1">
    <property type="nucleotide sequence ID" value="NZ_BMVO01000005.1"/>
</dbReference>
<protein>
    <submittedName>
        <fullName evidence="5">Methyltransferase</fullName>
    </submittedName>
</protein>
<dbReference type="PANTHER" id="PTHR43464:SF19">
    <property type="entry name" value="UBIQUINONE BIOSYNTHESIS O-METHYLTRANSFERASE, MITOCHONDRIAL"/>
    <property type="match status" value="1"/>
</dbReference>